<keyword evidence="2" id="KW-0378">Hydrolase</keyword>
<protein>
    <submittedName>
        <fullName evidence="2">Uma2 family endonuclease</fullName>
    </submittedName>
</protein>
<feature type="domain" description="Putative restriction endonuclease" evidence="1">
    <location>
        <begin position="1"/>
        <end position="145"/>
    </location>
</feature>
<dbReference type="InterPro" id="IPR011335">
    <property type="entry name" value="Restrct_endonuc-II-like"/>
</dbReference>
<dbReference type="GO" id="GO:0004519">
    <property type="term" value="F:endonuclease activity"/>
    <property type="evidence" value="ECO:0007669"/>
    <property type="project" value="UniProtKB-KW"/>
</dbReference>
<keyword evidence="2" id="KW-0255">Endonuclease</keyword>
<dbReference type="AlphaFoldDB" id="A0A6B3C3L1"/>
<proteinExistence type="predicted"/>
<dbReference type="Gene3D" id="3.90.1570.10">
    <property type="entry name" value="tt1808, chain A"/>
    <property type="match status" value="1"/>
</dbReference>
<evidence type="ECO:0000313" key="2">
    <source>
        <dbReference type="EMBL" id="NEC90922.1"/>
    </source>
</evidence>
<dbReference type="InterPro" id="IPR012296">
    <property type="entry name" value="Nuclease_put_TT1808"/>
</dbReference>
<sequence length="172" mass="18208">MSPPRCGKHVGVVSKLRWQLGMGLPDGLGAFAVSSIALPDGLGDPDDYVTPDLVVLPVGWSEEDCWLAGSEDAALVVEVVSPAERSRDIRGKVDWYSVARVPVLFVVDPRNGTWRLYVGPDNGGYRDVLPGRFGESVRLPEPLGVEVVTDGFPVYGASARALGGEECAGATG</sequence>
<dbReference type="SUPFAM" id="SSF52980">
    <property type="entry name" value="Restriction endonuclease-like"/>
    <property type="match status" value="1"/>
</dbReference>
<dbReference type="Pfam" id="PF05685">
    <property type="entry name" value="Uma2"/>
    <property type="match status" value="1"/>
</dbReference>
<keyword evidence="2" id="KW-0540">Nuclease</keyword>
<evidence type="ECO:0000259" key="1">
    <source>
        <dbReference type="Pfam" id="PF05685"/>
    </source>
</evidence>
<accession>A0A6B3C3L1</accession>
<reference evidence="2" key="1">
    <citation type="submission" date="2020-01" db="EMBL/GenBank/DDBJ databases">
        <title>Insect and environment-associated Actinomycetes.</title>
        <authorList>
            <person name="Currrie C."/>
            <person name="Chevrette M."/>
            <person name="Carlson C."/>
            <person name="Stubbendieck R."/>
            <person name="Wendt-Pienkowski E."/>
        </authorList>
    </citation>
    <scope>NUCLEOTIDE SEQUENCE</scope>
    <source>
        <strain evidence="2">SID12501</strain>
    </source>
</reference>
<dbReference type="CDD" id="cd06260">
    <property type="entry name" value="DUF820-like"/>
    <property type="match status" value="1"/>
</dbReference>
<organism evidence="2">
    <name type="scientific">Streptomyces sp. SID12501</name>
    <dbReference type="NCBI Taxonomy" id="2706042"/>
    <lineage>
        <taxon>Bacteria</taxon>
        <taxon>Bacillati</taxon>
        <taxon>Actinomycetota</taxon>
        <taxon>Actinomycetes</taxon>
        <taxon>Kitasatosporales</taxon>
        <taxon>Streptomycetaceae</taxon>
        <taxon>Streptomyces</taxon>
    </lineage>
</organism>
<dbReference type="InterPro" id="IPR008538">
    <property type="entry name" value="Uma2"/>
</dbReference>
<gene>
    <name evidence="2" type="ORF">G3I71_35140</name>
</gene>
<name>A0A6B3C3L1_9ACTN</name>
<dbReference type="EMBL" id="JAAGLU010000037">
    <property type="protein sequence ID" value="NEC90922.1"/>
    <property type="molecule type" value="Genomic_DNA"/>
</dbReference>
<comment type="caution">
    <text evidence="2">The sequence shown here is derived from an EMBL/GenBank/DDBJ whole genome shotgun (WGS) entry which is preliminary data.</text>
</comment>